<feature type="active site" description="For beta-ketoacyl synthase activity" evidence="20">
    <location>
        <position position="199"/>
    </location>
</feature>
<dbReference type="GO" id="GO:0005886">
    <property type="term" value="C:plasma membrane"/>
    <property type="evidence" value="ECO:0007669"/>
    <property type="project" value="UniProtKB-SubCell"/>
</dbReference>
<dbReference type="GO" id="GO:0004315">
    <property type="term" value="F:3-oxoacyl-[acyl-carrier-protein] synthase activity"/>
    <property type="evidence" value="ECO:0007669"/>
    <property type="project" value="UniProtKB-UniRule"/>
</dbReference>
<dbReference type="Gene3D" id="3.40.47.10">
    <property type="match status" value="1"/>
</dbReference>
<dbReference type="CDD" id="cd00834">
    <property type="entry name" value="KAS_I_II"/>
    <property type="match status" value="1"/>
</dbReference>
<evidence type="ECO:0000256" key="3">
    <source>
        <dbReference type="ARBA" id="ARBA00008467"/>
    </source>
</evidence>
<evidence type="ECO:0000256" key="1">
    <source>
        <dbReference type="ARBA" id="ARBA00004533"/>
    </source>
</evidence>
<keyword evidence="14" id="KW-0443">Lipid metabolism</keyword>
<evidence type="ECO:0000256" key="14">
    <source>
        <dbReference type="ARBA" id="ARBA00023098"/>
    </source>
</evidence>
<comment type="subcellular location">
    <subcellularLocation>
        <location evidence="1">Cell inner membrane</location>
    </subcellularLocation>
</comment>
<evidence type="ECO:0000256" key="10">
    <source>
        <dbReference type="ARBA" id="ARBA00022679"/>
    </source>
</evidence>
<dbReference type="PROSITE" id="PS00606">
    <property type="entry name" value="KS3_1"/>
    <property type="match status" value="1"/>
</dbReference>
<evidence type="ECO:0000256" key="9">
    <source>
        <dbReference type="ARBA" id="ARBA00022519"/>
    </source>
</evidence>
<dbReference type="InterPro" id="IPR020841">
    <property type="entry name" value="PKS_Beta-ketoAc_synthase_dom"/>
</dbReference>
<keyword evidence="12" id="KW-0276">Fatty acid metabolism</keyword>
<reference evidence="23 24" key="1">
    <citation type="journal article" date="2019" name="ISME J.">
        <title>Deianiraea, an extracellular bacterium associated with the ciliate Paramecium, suggests an alternative scenario for the evolution of Rickettsiales.</title>
        <authorList>
            <person name="Castelli M."/>
            <person name="Sabaneyeva E."/>
            <person name="Lanzoni O."/>
            <person name="Lebedeva N."/>
            <person name="Floriano A.M."/>
            <person name="Gaiarsa S."/>
            <person name="Benken K."/>
            <person name="Modeo L."/>
            <person name="Bandi C."/>
            <person name="Potekhin A."/>
            <person name="Sassera D."/>
            <person name="Petroni G."/>
        </authorList>
    </citation>
    <scope>NUCLEOTIDE SEQUENCE [LARGE SCALE GENOMIC DNA]</scope>
    <source>
        <strain evidence="23">CyL4-1</strain>
    </source>
</reference>
<dbReference type="Proteomes" id="UP000321934">
    <property type="component" value="Chromosome"/>
</dbReference>
<keyword evidence="15" id="KW-0472">Membrane</keyword>
<evidence type="ECO:0000256" key="21">
    <source>
        <dbReference type="RuleBase" id="RU003694"/>
    </source>
</evidence>
<keyword evidence="16 19" id="KW-0275">Fatty acid biosynthesis</keyword>
<dbReference type="PANTHER" id="PTHR11712">
    <property type="entry name" value="POLYKETIDE SYNTHASE-RELATED"/>
    <property type="match status" value="1"/>
</dbReference>
<dbReference type="InterPro" id="IPR016039">
    <property type="entry name" value="Thiolase-like"/>
</dbReference>
<keyword evidence="17 19" id="KW-0012">Acyltransferase</keyword>
<comment type="catalytic activity">
    <reaction evidence="19">
        <text>(9Z)-hexadecenoyl-[ACP] + malonyl-[ACP] + H(+) = 3-oxo-(11Z)-octadecenoyl-[ACP] + holo-[ACP] + CO2</text>
        <dbReference type="Rhea" id="RHEA:55040"/>
        <dbReference type="Rhea" id="RHEA-COMP:9623"/>
        <dbReference type="Rhea" id="RHEA-COMP:9685"/>
        <dbReference type="Rhea" id="RHEA-COMP:10800"/>
        <dbReference type="Rhea" id="RHEA-COMP:14074"/>
        <dbReference type="ChEBI" id="CHEBI:15378"/>
        <dbReference type="ChEBI" id="CHEBI:16526"/>
        <dbReference type="ChEBI" id="CHEBI:64479"/>
        <dbReference type="ChEBI" id="CHEBI:78449"/>
        <dbReference type="ChEBI" id="CHEBI:83989"/>
        <dbReference type="ChEBI" id="CHEBI:138538"/>
        <dbReference type="EC" id="2.3.1.179"/>
    </reaction>
</comment>
<evidence type="ECO:0000256" key="4">
    <source>
        <dbReference type="ARBA" id="ARBA00012356"/>
    </source>
</evidence>
<dbReference type="InterPro" id="IPR000794">
    <property type="entry name" value="Beta-ketoacyl_synthase"/>
</dbReference>
<evidence type="ECO:0000256" key="6">
    <source>
        <dbReference type="ARBA" id="ARBA00022458"/>
    </source>
</evidence>
<organism evidence="23 24">
    <name type="scientific">Candidatus Deianiraea vastatrix</name>
    <dbReference type="NCBI Taxonomy" id="2163644"/>
    <lineage>
        <taxon>Bacteria</taxon>
        <taxon>Pseudomonadati</taxon>
        <taxon>Pseudomonadota</taxon>
        <taxon>Alphaproteobacteria</taxon>
        <taxon>Rickettsiales</taxon>
        <taxon>Candidatus Deianiraeaceae</taxon>
        <taxon>Candidatus Deianiraea</taxon>
    </lineage>
</organism>
<evidence type="ECO:0000256" key="15">
    <source>
        <dbReference type="ARBA" id="ARBA00023136"/>
    </source>
</evidence>
<evidence type="ECO:0000256" key="8">
    <source>
        <dbReference type="ARBA" id="ARBA00022516"/>
    </source>
</evidence>
<evidence type="ECO:0000256" key="16">
    <source>
        <dbReference type="ARBA" id="ARBA00023160"/>
    </source>
</evidence>
<dbReference type="GO" id="GO:0006633">
    <property type="term" value="P:fatty acid biosynthetic process"/>
    <property type="evidence" value="ECO:0007669"/>
    <property type="project" value="UniProtKB-UniRule"/>
</dbReference>
<evidence type="ECO:0000259" key="22">
    <source>
        <dbReference type="PROSITE" id="PS52004"/>
    </source>
</evidence>
<name>A0A5B8XD59_9RICK</name>
<keyword evidence="11" id="KW-0812">Transmembrane</keyword>
<dbReference type="SMART" id="SM00825">
    <property type="entry name" value="PKS_KS"/>
    <property type="match status" value="1"/>
</dbReference>
<protein>
    <recommendedName>
        <fullName evidence="5 19">3-oxoacyl-[acyl-carrier-protein] synthase 2</fullName>
        <ecNumber evidence="4 19">2.3.1.179</ecNumber>
    </recommendedName>
</protein>
<dbReference type="InterPro" id="IPR017568">
    <property type="entry name" value="3-oxoacyl-ACP_synth-2"/>
</dbReference>
<sequence>MKKHLQNNFSLHNIKKIFAFMSRRVVVTGMGIVLPGGYNVKSVWDKITNSVSFVSNIDNFDSSIVNTKIAAEIKWQGGNFEGKSGHVYENLFNPEEAVDKKEVKRMDKFIIYGIHAADQAVLESGINSENINKDRVGVLLGSGIGGLATIEDNDKILHSQGIRKISPFFIPSVLINLISGQVSMKYGFRGPNFGVVSACATAGHGIGEGARAILCDDADIMVVGGAESAISPLGIAGFNALRALSTNNDNPTSASRPWDRDRDGFVMGEGAAVLVLEEYEHAKKRGAKIYCELAGYGASADAYHLTAPHPEGDGALAAMKIAINKAKINPSDINYINAHGTSTPMGDEIEVKALKRLLGENAKNAIVSSTKSATGHLLGAAAAIEAVFSIMAIETGIIPPTLNLENPSDGCDLDFCPKTSKKASVKTVLSNSFGFGGCNASLLFKKVE</sequence>
<evidence type="ECO:0000256" key="18">
    <source>
        <dbReference type="ARBA" id="ARBA00037576"/>
    </source>
</evidence>
<dbReference type="Pfam" id="PF00109">
    <property type="entry name" value="ketoacyl-synt"/>
    <property type="match status" value="1"/>
</dbReference>
<keyword evidence="13" id="KW-1133">Transmembrane helix</keyword>
<evidence type="ECO:0000256" key="2">
    <source>
        <dbReference type="ARBA" id="ARBA00005194"/>
    </source>
</evidence>
<comment type="catalytic activity">
    <reaction evidence="19">
        <text>a fatty acyl-[ACP] + malonyl-[ACP] + H(+) = a 3-oxoacyl-[ACP] + holo-[ACP] + CO2</text>
        <dbReference type="Rhea" id="RHEA:22836"/>
        <dbReference type="Rhea" id="RHEA-COMP:9623"/>
        <dbReference type="Rhea" id="RHEA-COMP:9685"/>
        <dbReference type="Rhea" id="RHEA-COMP:9916"/>
        <dbReference type="Rhea" id="RHEA-COMP:14125"/>
        <dbReference type="ChEBI" id="CHEBI:15378"/>
        <dbReference type="ChEBI" id="CHEBI:16526"/>
        <dbReference type="ChEBI" id="CHEBI:64479"/>
        <dbReference type="ChEBI" id="CHEBI:78449"/>
        <dbReference type="ChEBI" id="CHEBI:78776"/>
        <dbReference type="ChEBI" id="CHEBI:138651"/>
    </reaction>
</comment>
<comment type="function">
    <text evidence="19">Involved in the type II fatty acid elongation cycle. Catalyzes the elongation of a wide range of acyl-ACP by the addition of two carbons from malonyl-ACP to an acyl acceptor. Can efficiently catalyze the conversion of palmitoleoyl-ACP (cis-hexadec-9-enoyl-ACP) to cis-vaccenoyl-ACP (cis-octadec-11-enoyl-ACP), an essential step in the thermal regulation of fatty acid composition.</text>
</comment>
<comment type="function">
    <text evidence="18">Proposed to synthesize NOD factor fatty acyl chain. Involved in the synthesis of a highly unsaturated fatty acid moiety, which forms part of a lipo-oligosaccharide that is responsible for host specificity.</text>
</comment>
<dbReference type="NCBIfam" id="TIGR03150">
    <property type="entry name" value="fabF"/>
    <property type="match status" value="1"/>
</dbReference>
<evidence type="ECO:0000256" key="7">
    <source>
        <dbReference type="ARBA" id="ARBA00022475"/>
    </source>
</evidence>
<evidence type="ECO:0000256" key="17">
    <source>
        <dbReference type="ARBA" id="ARBA00023315"/>
    </source>
</evidence>
<evidence type="ECO:0000313" key="24">
    <source>
        <dbReference type="Proteomes" id="UP000321934"/>
    </source>
</evidence>
<dbReference type="InterPro" id="IPR018201">
    <property type="entry name" value="Ketoacyl_synth_AS"/>
</dbReference>
<evidence type="ECO:0000256" key="12">
    <source>
        <dbReference type="ARBA" id="ARBA00022832"/>
    </source>
</evidence>
<dbReference type="EC" id="2.3.1.179" evidence="4 19"/>
<proteinExistence type="inferred from homology"/>
<comment type="pathway">
    <text evidence="2 19">Lipid metabolism; fatty acid biosynthesis.</text>
</comment>
<evidence type="ECO:0000256" key="13">
    <source>
        <dbReference type="ARBA" id="ARBA00022989"/>
    </source>
</evidence>
<evidence type="ECO:0000256" key="19">
    <source>
        <dbReference type="PIRNR" id="PIRNR000447"/>
    </source>
</evidence>
<dbReference type="PROSITE" id="PS52004">
    <property type="entry name" value="KS3_2"/>
    <property type="match status" value="1"/>
</dbReference>
<keyword evidence="7" id="KW-1003">Cell membrane</keyword>
<keyword evidence="9" id="KW-0997">Cell inner membrane</keyword>
<dbReference type="PANTHER" id="PTHR11712:SF352">
    <property type="entry name" value="3-OXOACYL-[ACYL-CARRIER-PROTEIN] SYNTHASE"/>
    <property type="match status" value="1"/>
</dbReference>
<dbReference type="EMBL" id="CP029077">
    <property type="protein sequence ID" value="QED22835.1"/>
    <property type="molecule type" value="Genomic_DNA"/>
</dbReference>
<evidence type="ECO:0000256" key="20">
    <source>
        <dbReference type="PIRSR" id="PIRSR000447-1"/>
    </source>
</evidence>
<dbReference type="SUPFAM" id="SSF53901">
    <property type="entry name" value="Thiolase-like"/>
    <property type="match status" value="1"/>
</dbReference>
<dbReference type="AlphaFoldDB" id="A0A5B8XD59"/>
<dbReference type="FunFam" id="3.40.47.10:FF:000009">
    <property type="entry name" value="3-oxoacyl-[acyl-carrier-protein] synthase 2"/>
    <property type="match status" value="1"/>
</dbReference>
<dbReference type="InterPro" id="IPR014030">
    <property type="entry name" value="Ketoacyl_synth_N"/>
</dbReference>
<evidence type="ECO:0000256" key="11">
    <source>
        <dbReference type="ARBA" id="ARBA00022692"/>
    </source>
</evidence>
<evidence type="ECO:0000313" key="23">
    <source>
        <dbReference type="EMBL" id="QED22835.1"/>
    </source>
</evidence>
<accession>A0A5B8XD59</accession>
<dbReference type="Pfam" id="PF02801">
    <property type="entry name" value="Ketoacyl-synt_C"/>
    <property type="match status" value="1"/>
</dbReference>
<keyword evidence="6" id="KW-0536">Nodulation</keyword>
<keyword evidence="24" id="KW-1185">Reference proteome</keyword>
<evidence type="ECO:0000256" key="5">
    <source>
        <dbReference type="ARBA" id="ARBA00014657"/>
    </source>
</evidence>
<keyword evidence="8 19" id="KW-0444">Lipid biosynthesis</keyword>
<dbReference type="NCBIfam" id="NF005589">
    <property type="entry name" value="PRK07314.1"/>
    <property type="match status" value="1"/>
</dbReference>
<comment type="similarity">
    <text evidence="3 19 21">Belongs to the thiolase-like superfamily. Beta-ketoacyl-ACP synthases family.</text>
</comment>
<dbReference type="PIRSF" id="PIRSF000447">
    <property type="entry name" value="KAS_II"/>
    <property type="match status" value="1"/>
</dbReference>
<keyword evidence="10 19" id="KW-0808">Transferase</keyword>
<dbReference type="InterPro" id="IPR014031">
    <property type="entry name" value="Ketoacyl_synth_C"/>
</dbReference>
<dbReference type="UniPathway" id="UPA00094"/>
<gene>
    <name evidence="23" type="ORF">Deia_00021</name>
</gene>
<feature type="domain" description="Ketosynthase family 3 (KS3)" evidence="22">
    <location>
        <begin position="22"/>
        <end position="446"/>
    </location>
</feature>